<accession>A0A9P1GFG7</accession>
<dbReference type="EMBL" id="CAMXCT030005024">
    <property type="protein sequence ID" value="CAL4798455.1"/>
    <property type="molecule type" value="Genomic_DNA"/>
</dbReference>
<gene>
    <name evidence="1" type="ORF">C1SCF055_LOCUS36339</name>
</gene>
<reference evidence="2" key="2">
    <citation type="submission" date="2024-04" db="EMBL/GenBank/DDBJ databases">
        <authorList>
            <person name="Chen Y."/>
            <person name="Shah S."/>
            <person name="Dougan E. K."/>
            <person name="Thang M."/>
            <person name="Chan C."/>
        </authorList>
    </citation>
    <scope>NUCLEOTIDE SEQUENCE [LARGE SCALE GENOMIC DNA]</scope>
</reference>
<dbReference type="Proteomes" id="UP001152797">
    <property type="component" value="Unassembled WGS sequence"/>
</dbReference>
<evidence type="ECO:0000313" key="2">
    <source>
        <dbReference type="EMBL" id="CAL1164518.1"/>
    </source>
</evidence>
<name>A0A9P1GFG7_9DINO</name>
<comment type="caution">
    <text evidence="1">The sequence shown here is derived from an EMBL/GenBank/DDBJ whole genome shotgun (WGS) entry which is preliminary data.</text>
</comment>
<reference evidence="1" key="1">
    <citation type="submission" date="2022-10" db="EMBL/GenBank/DDBJ databases">
        <authorList>
            <person name="Chen Y."/>
            <person name="Dougan E. K."/>
            <person name="Chan C."/>
            <person name="Rhodes N."/>
            <person name="Thang M."/>
        </authorList>
    </citation>
    <scope>NUCLEOTIDE SEQUENCE</scope>
</reference>
<protein>
    <submittedName>
        <fullName evidence="1">Uncharacterized protein</fullName>
    </submittedName>
</protein>
<dbReference type="EMBL" id="CAMXCT020005024">
    <property type="protein sequence ID" value="CAL1164518.1"/>
    <property type="molecule type" value="Genomic_DNA"/>
</dbReference>
<evidence type="ECO:0000313" key="1">
    <source>
        <dbReference type="EMBL" id="CAI4011143.1"/>
    </source>
</evidence>
<evidence type="ECO:0000313" key="3">
    <source>
        <dbReference type="Proteomes" id="UP001152797"/>
    </source>
</evidence>
<proteinExistence type="predicted"/>
<sequence>MDDFLWTSIRYYYSRFKLDSDHVKPAPSTPVEDAFATVLSRLGIFIEEAATVEEEYRRKCVETLDAFQQKRHVALMQQAAETFAAVCDLAKELLPKVQQQETLPAEVLQKLNATMSASESRYSGAVVTCLKLGSGTSWDQSPDLKLLAQLKRDQDAEG</sequence>
<dbReference type="EMBL" id="CAMXCT010005024">
    <property type="protein sequence ID" value="CAI4011143.1"/>
    <property type="molecule type" value="Genomic_DNA"/>
</dbReference>
<keyword evidence="3" id="KW-1185">Reference proteome</keyword>
<dbReference type="AlphaFoldDB" id="A0A9P1GFG7"/>
<organism evidence="1">
    <name type="scientific">Cladocopium goreaui</name>
    <dbReference type="NCBI Taxonomy" id="2562237"/>
    <lineage>
        <taxon>Eukaryota</taxon>
        <taxon>Sar</taxon>
        <taxon>Alveolata</taxon>
        <taxon>Dinophyceae</taxon>
        <taxon>Suessiales</taxon>
        <taxon>Symbiodiniaceae</taxon>
        <taxon>Cladocopium</taxon>
    </lineage>
</organism>